<evidence type="ECO:0008006" key="3">
    <source>
        <dbReference type="Google" id="ProtNLM"/>
    </source>
</evidence>
<proteinExistence type="predicted"/>
<accession>A0A8J7GJ84</accession>
<dbReference type="InterPro" id="IPR019587">
    <property type="entry name" value="Polyketide_cyclase/dehydratase"/>
</dbReference>
<organism evidence="1 2">
    <name type="scientific">Longispora fulva</name>
    <dbReference type="NCBI Taxonomy" id="619741"/>
    <lineage>
        <taxon>Bacteria</taxon>
        <taxon>Bacillati</taxon>
        <taxon>Actinomycetota</taxon>
        <taxon>Actinomycetes</taxon>
        <taxon>Micromonosporales</taxon>
        <taxon>Micromonosporaceae</taxon>
        <taxon>Longispora</taxon>
    </lineage>
</organism>
<keyword evidence="2" id="KW-1185">Reference proteome</keyword>
<gene>
    <name evidence="1" type="ORF">IW245_004729</name>
</gene>
<dbReference type="SUPFAM" id="SSF55961">
    <property type="entry name" value="Bet v1-like"/>
    <property type="match status" value="1"/>
</dbReference>
<dbReference type="AlphaFoldDB" id="A0A8J7GJ84"/>
<evidence type="ECO:0000313" key="1">
    <source>
        <dbReference type="EMBL" id="MBG6138535.1"/>
    </source>
</evidence>
<dbReference type="Pfam" id="PF10604">
    <property type="entry name" value="Polyketide_cyc2"/>
    <property type="match status" value="1"/>
</dbReference>
<dbReference type="RefSeq" id="WP_197005280.1">
    <property type="nucleotide sequence ID" value="NZ_BONS01000025.1"/>
</dbReference>
<evidence type="ECO:0000313" key="2">
    <source>
        <dbReference type="Proteomes" id="UP000622552"/>
    </source>
</evidence>
<name>A0A8J7GJ84_9ACTN</name>
<dbReference type="EMBL" id="JADOUF010000001">
    <property type="protein sequence ID" value="MBG6138535.1"/>
    <property type="molecule type" value="Genomic_DNA"/>
</dbReference>
<protein>
    <recommendedName>
        <fullName evidence="3">Polyketide cyclase/dehydrase/lipid transport protein</fullName>
    </recommendedName>
</protein>
<dbReference type="Proteomes" id="UP000622552">
    <property type="component" value="Unassembled WGS sequence"/>
</dbReference>
<reference evidence="1" key="1">
    <citation type="submission" date="2020-11" db="EMBL/GenBank/DDBJ databases">
        <title>Sequencing the genomes of 1000 actinobacteria strains.</title>
        <authorList>
            <person name="Klenk H.-P."/>
        </authorList>
    </citation>
    <scope>NUCLEOTIDE SEQUENCE</scope>
    <source>
        <strain evidence="1">DSM 45356</strain>
    </source>
</reference>
<comment type="caution">
    <text evidence="1">The sequence shown here is derived from an EMBL/GenBank/DDBJ whole genome shotgun (WGS) entry which is preliminary data.</text>
</comment>
<sequence>MTTLELDLDSALPPERVIAALTDFTEHRPDIWPGISRELYKVYEVGEKSALIREGTKSPGMSVWAKERYDWSEPGTVTWTVEESNFAEPGHGVTARVTPGERGGSHIHLTYDRVGKNLKGKLAVFLIGKTKGRPVVASFRRGLAGLEHEGRG</sequence>